<dbReference type="GO" id="GO:0003887">
    <property type="term" value="F:DNA-directed DNA polymerase activity"/>
    <property type="evidence" value="ECO:0007669"/>
    <property type="project" value="UniProtKB-KW"/>
</dbReference>
<dbReference type="Pfam" id="PF21694">
    <property type="entry name" value="DNA_pol3_delta_C"/>
    <property type="match status" value="1"/>
</dbReference>
<dbReference type="NCBIfam" id="TIGR01128">
    <property type="entry name" value="holA"/>
    <property type="match status" value="1"/>
</dbReference>
<reference evidence="9 10" key="1">
    <citation type="journal article" date="2016" name="Nat. Commun.">
        <title>Thousands of microbial genomes shed light on interconnected biogeochemical processes in an aquifer system.</title>
        <authorList>
            <person name="Anantharaman K."/>
            <person name="Brown C.T."/>
            <person name="Hug L.A."/>
            <person name="Sharon I."/>
            <person name="Castelle C.J."/>
            <person name="Probst A.J."/>
            <person name="Thomas B.C."/>
            <person name="Singh A."/>
            <person name="Wilkins M.J."/>
            <person name="Karaoz U."/>
            <person name="Brodie E.L."/>
            <person name="Williams K.H."/>
            <person name="Hubbard S.S."/>
            <person name="Banfield J.F."/>
        </authorList>
    </citation>
    <scope>NUCLEOTIDE SEQUENCE [LARGE SCALE GENOMIC DNA]</scope>
</reference>
<dbReference type="EMBL" id="MHQS01000006">
    <property type="protein sequence ID" value="OHA09141.1"/>
    <property type="molecule type" value="Genomic_DNA"/>
</dbReference>
<comment type="caution">
    <text evidence="9">The sequence shown here is derived from an EMBL/GenBank/DDBJ whole genome shotgun (WGS) entry which is preliminary data.</text>
</comment>
<dbReference type="Gene3D" id="3.40.50.300">
    <property type="entry name" value="P-loop containing nucleotide triphosphate hydrolases"/>
    <property type="match status" value="1"/>
</dbReference>
<evidence type="ECO:0000256" key="4">
    <source>
        <dbReference type="ARBA" id="ARBA00022705"/>
    </source>
</evidence>
<accession>A0A1G2LE87</accession>
<dbReference type="STRING" id="1802280.A3B37_01195"/>
<dbReference type="Proteomes" id="UP000176705">
    <property type="component" value="Unassembled WGS sequence"/>
</dbReference>
<protein>
    <recommendedName>
        <fullName evidence="1">DNA-directed DNA polymerase</fullName>
        <ecNumber evidence="1">2.7.7.7</ecNumber>
    </recommendedName>
</protein>
<dbReference type="SUPFAM" id="SSF52540">
    <property type="entry name" value="P-loop containing nucleoside triphosphate hydrolases"/>
    <property type="match status" value="1"/>
</dbReference>
<dbReference type="InterPro" id="IPR048466">
    <property type="entry name" value="DNA_pol3_delta-like_C"/>
</dbReference>
<name>A0A1G2LE87_9BACT</name>
<organism evidence="9 10">
    <name type="scientific">Candidatus Sungbacteria bacterium RIFCSPLOWO2_01_FULL_59_16</name>
    <dbReference type="NCBI Taxonomy" id="1802280"/>
    <lineage>
        <taxon>Bacteria</taxon>
        <taxon>Candidatus Sungiibacteriota</taxon>
    </lineage>
</organism>
<feature type="domain" description="DNA polymerase III delta subunit-like C-terminal" evidence="8">
    <location>
        <begin position="182"/>
        <end position="288"/>
    </location>
</feature>
<dbReference type="GO" id="GO:0006261">
    <property type="term" value="P:DNA-templated DNA replication"/>
    <property type="evidence" value="ECO:0007669"/>
    <property type="project" value="TreeGrafter"/>
</dbReference>
<evidence type="ECO:0000313" key="9">
    <source>
        <dbReference type="EMBL" id="OHA09141.1"/>
    </source>
</evidence>
<keyword evidence="4" id="KW-0235">DNA replication</keyword>
<dbReference type="InterPro" id="IPR008921">
    <property type="entry name" value="DNA_pol3_clamp-load_cplx_C"/>
</dbReference>
<evidence type="ECO:0000259" key="8">
    <source>
        <dbReference type="Pfam" id="PF21694"/>
    </source>
</evidence>
<dbReference type="PANTHER" id="PTHR34388">
    <property type="entry name" value="DNA POLYMERASE III SUBUNIT DELTA"/>
    <property type="match status" value="1"/>
</dbReference>
<dbReference type="SUPFAM" id="SSF48019">
    <property type="entry name" value="post-AAA+ oligomerization domain-like"/>
    <property type="match status" value="1"/>
</dbReference>
<dbReference type="PANTHER" id="PTHR34388:SF1">
    <property type="entry name" value="DNA POLYMERASE III SUBUNIT DELTA"/>
    <property type="match status" value="1"/>
</dbReference>
<gene>
    <name evidence="9" type="ORF">A3B37_01195</name>
</gene>
<dbReference type="GO" id="GO:0009360">
    <property type="term" value="C:DNA polymerase III complex"/>
    <property type="evidence" value="ECO:0007669"/>
    <property type="project" value="TreeGrafter"/>
</dbReference>
<comment type="similarity">
    <text evidence="6">Belongs to the DNA polymerase HolA subunit family.</text>
</comment>
<keyword evidence="3" id="KW-0548">Nucleotidyltransferase</keyword>
<evidence type="ECO:0000256" key="3">
    <source>
        <dbReference type="ARBA" id="ARBA00022695"/>
    </source>
</evidence>
<evidence type="ECO:0000256" key="6">
    <source>
        <dbReference type="ARBA" id="ARBA00034754"/>
    </source>
</evidence>
<evidence type="ECO:0000256" key="2">
    <source>
        <dbReference type="ARBA" id="ARBA00022679"/>
    </source>
</evidence>
<sequence>MIYFLHGQDTYRSRQKLHEIIAAFREKAGGMLNVMRVDAEEQPDAVFDVGRTGSLFAEKELVVIERASGSRGEAQEYLESRVGDWAKSKTLTVIFWEGELKNGDGLAAILAKAAAKAQEFRPLPAVAVRRWIAAEAAVRKIRLAPREADILVARFGSDLWSLSNELWKIRDGWSVESAQAREENVWAFTDAFFKRPRSAFRALTRLLESGHEAMYLVGALASALRALTRVWWGARTGKLKKAGAGLHPFVVRKNAELARNLTLDSIARCYDRLVAADVEQKTGVLPPPLPLVKLVLQRRQSDAER</sequence>
<evidence type="ECO:0000256" key="7">
    <source>
        <dbReference type="ARBA" id="ARBA00049244"/>
    </source>
</evidence>
<keyword evidence="2" id="KW-0808">Transferase</keyword>
<keyword evidence="5" id="KW-0239">DNA-directed DNA polymerase</keyword>
<evidence type="ECO:0000256" key="1">
    <source>
        <dbReference type="ARBA" id="ARBA00012417"/>
    </source>
</evidence>
<evidence type="ECO:0000313" key="10">
    <source>
        <dbReference type="Proteomes" id="UP000176705"/>
    </source>
</evidence>
<dbReference type="EC" id="2.7.7.7" evidence="1"/>
<dbReference type="Gene3D" id="1.20.272.10">
    <property type="match status" value="1"/>
</dbReference>
<proteinExistence type="inferred from homology"/>
<dbReference type="AlphaFoldDB" id="A0A1G2LE87"/>
<dbReference type="InterPro" id="IPR027417">
    <property type="entry name" value="P-loop_NTPase"/>
</dbReference>
<dbReference type="Gene3D" id="1.10.8.60">
    <property type="match status" value="1"/>
</dbReference>
<evidence type="ECO:0000256" key="5">
    <source>
        <dbReference type="ARBA" id="ARBA00022932"/>
    </source>
</evidence>
<dbReference type="GO" id="GO:0003677">
    <property type="term" value="F:DNA binding"/>
    <property type="evidence" value="ECO:0007669"/>
    <property type="project" value="InterPro"/>
</dbReference>
<comment type="catalytic activity">
    <reaction evidence="7">
        <text>DNA(n) + a 2'-deoxyribonucleoside 5'-triphosphate = DNA(n+1) + diphosphate</text>
        <dbReference type="Rhea" id="RHEA:22508"/>
        <dbReference type="Rhea" id="RHEA-COMP:17339"/>
        <dbReference type="Rhea" id="RHEA-COMP:17340"/>
        <dbReference type="ChEBI" id="CHEBI:33019"/>
        <dbReference type="ChEBI" id="CHEBI:61560"/>
        <dbReference type="ChEBI" id="CHEBI:173112"/>
        <dbReference type="EC" id="2.7.7.7"/>
    </reaction>
</comment>
<dbReference type="InterPro" id="IPR005790">
    <property type="entry name" value="DNA_polIII_delta"/>
</dbReference>